<evidence type="ECO:0000313" key="3">
    <source>
        <dbReference type="Proteomes" id="UP001432180"/>
    </source>
</evidence>
<dbReference type="Gene3D" id="2.30.30.40">
    <property type="entry name" value="SH3 Domains"/>
    <property type="match status" value="1"/>
</dbReference>
<protein>
    <submittedName>
        <fullName evidence="2">Coupling protein CheW</fullName>
    </submittedName>
</protein>
<sequence>MATMSGPSLDDILAERHARLGSGQAGEVVDVDEPSVKLVIFTLAEQRFALPGAQVREILAAPQVYRVPGAPATLEGVISVRGEIESVLCLRTLLQLPPTTAGNKAVLLTRGERLHTGLRIDEVIDLCDQPESALQPAPDTLPGNLRPYVRHLTELGGRGVSLLDLEALLAAYIGSVARDPA</sequence>
<name>A0ABZ0S3X9_9GAMM</name>
<accession>A0ABZ0S3X9</accession>
<dbReference type="Gene3D" id="2.40.50.180">
    <property type="entry name" value="CheA-289, Domain 4"/>
    <property type="match status" value="1"/>
</dbReference>
<gene>
    <name evidence="2" type="primary">cheW_1</name>
    <name evidence="2" type="ORF">Thiowin_00717</name>
</gene>
<dbReference type="InterPro" id="IPR036061">
    <property type="entry name" value="CheW-like_dom_sf"/>
</dbReference>
<proteinExistence type="predicted"/>
<evidence type="ECO:0000313" key="2">
    <source>
        <dbReference type="EMBL" id="WPL15800.1"/>
    </source>
</evidence>
<dbReference type="SMART" id="SM00260">
    <property type="entry name" value="CheW"/>
    <property type="match status" value="1"/>
</dbReference>
<dbReference type="InterPro" id="IPR002545">
    <property type="entry name" value="CheW-lke_dom"/>
</dbReference>
<reference evidence="2 3" key="1">
    <citation type="journal article" date="2023" name="Microorganisms">
        <title>Thiorhodovibrio frisius and Trv. litoralis spp. nov., Two Novel Members from a Clade of Fastidious Purple Sulfur Bacteria That Exhibit Unique Red-Shifted Light-Harvesting Capabilities.</title>
        <authorList>
            <person name="Methner A."/>
            <person name="Kuzyk S.B."/>
            <person name="Petersen J."/>
            <person name="Bauer S."/>
            <person name="Brinkmann H."/>
            <person name="Sichau K."/>
            <person name="Wanner G."/>
            <person name="Wolf J."/>
            <person name="Neumann-Schaal M."/>
            <person name="Henke P."/>
            <person name="Tank M."/>
            <person name="Sproer C."/>
            <person name="Bunk B."/>
            <person name="Overmann J."/>
        </authorList>
    </citation>
    <scope>NUCLEOTIDE SEQUENCE [LARGE SCALE GENOMIC DNA]</scope>
    <source>
        <strain evidence="2 3">DSM 6702</strain>
    </source>
</reference>
<dbReference type="Proteomes" id="UP001432180">
    <property type="component" value="Chromosome"/>
</dbReference>
<dbReference type="InterPro" id="IPR039315">
    <property type="entry name" value="CheW"/>
</dbReference>
<dbReference type="PROSITE" id="PS50851">
    <property type="entry name" value="CHEW"/>
    <property type="match status" value="1"/>
</dbReference>
<dbReference type="PANTHER" id="PTHR22617:SF23">
    <property type="entry name" value="CHEMOTAXIS PROTEIN CHEW"/>
    <property type="match status" value="1"/>
</dbReference>
<dbReference type="SUPFAM" id="SSF50341">
    <property type="entry name" value="CheW-like"/>
    <property type="match status" value="1"/>
</dbReference>
<organism evidence="2 3">
    <name type="scientific">Thiorhodovibrio winogradskyi</name>
    <dbReference type="NCBI Taxonomy" id="77007"/>
    <lineage>
        <taxon>Bacteria</taxon>
        <taxon>Pseudomonadati</taxon>
        <taxon>Pseudomonadota</taxon>
        <taxon>Gammaproteobacteria</taxon>
        <taxon>Chromatiales</taxon>
        <taxon>Chromatiaceae</taxon>
        <taxon>Thiorhodovibrio</taxon>
    </lineage>
</organism>
<dbReference type="EMBL" id="CP121472">
    <property type="protein sequence ID" value="WPL15800.1"/>
    <property type="molecule type" value="Genomic_DNA"/>
</dbReference>
<feature type="domain" description="CheW-like" evidence="1">
    <location>
        <begin position="35"/>
        <end position="174"/>
    </location>
</feature>
<dbReference type="PANTHER" id="PTHR22617">
    <property type="entry name" value="CHEMOTAXIS SENSOR HISTIDINE KINASE-RELATED"/>
    <property type="match status" value="1"/>
</dbReference>
<evidence type="ECO:0000259" key="1">
    <source>
        <dbReference type="PROSITE" id="PS50851"/>
    </source>
</evidence>
<dbReference type="Pfam" id="PF01584">
    <property type="entry name" value="CheW"/>
    <property type="match status" value="1"/>
</dbReference>
<keyword evidence="3" id="KW-1185">Reference proteome</keyword>